<dbReference type="PANTHER" id="PTHR47022">
    <property type="entry name" value="BTB AND MATH DOMAIN-CONTAINING PROTEIN 36-RELATED"/>
    <property type="match status" value="1"/>
</dbReference>
<protein>
    <submittedName>
        <fullName evidence="5">MATH domain-containing protein</fullName>
    </submittedName>
</protein>
<sequence length="1151" mass="129213">MRRGRSVANNDQPDRGRNPAVLLVEGCAQRSQKVNVGCQTDHSDQRRRVLSSPQPVSGNKVSDATDEVNMASRSYCEGLLSLTLADFILLNKPIKGPCEQISGFLWRITAMPKTSSRGKKKCLGFFVECCRHLHSESWSCKASAELRLKSQKEGVVDFVRRIDHVYTARENDWGYSSYATWDEITDESSGYVSNGVVILEALVRVELPRNLSPDQLKKKVQDYMAVAEMQCERGLIDKAIEMNTAAVNFCKNNRVYCFDEALHRQKDKLIDAKLKERIEAIEKGHQDEENTVDRSALKRAILELTKDVKHSRHPNFNCYGTTMQEVKLGELYESETMRIRRSFHYSMCHQGRTPLSDCNKGDSNVVEQDKNTDATKLGDTGNSRKVLLEIKTATLPSELPQPPSSCLASNPEQTDRSDTVEKRLLENFADKRDAKSVRGIGILSSNCGKQSSCTLSTMDHSCQTLECLPVANRCRQRPEMEQCETMVFRHPEKREAVIQKVTTPVSSVESIEDHSGVIGSVFDLFDTVKERCSSDELKKTLGRLGEAVASAITTEVPGAKEVTRKGDRSKSKLISCLDDPDIRKRLKEISGVLRTPKEIPPCEIIIRCALRKGVVIEPADVKKIIEHATHAAVRIGVQKKENQDLAKQLEVLHRATSKSTNEHDNWMERLQTEKHSCEEMAVTIRRLSNEYDELKKSVGQQMREAQHRRQLQEKIDFLKKKICDTEKKFTSELGKLRKDLLVNKEAEKKTLEELRADEAQLAANKKQLGESCLELERLKDALNARTIDCNDKVMLVTECARKAEVRLLQLKLEIGLGILRHAYEDSQRRINEFELERKQIEGGRSCKTAERSIAAWHDRRHLIAELIRSAENEFGIQVDQIKGGKQLASLPIISVPMPPPAPESFAFCETCMQIPSTSGCHSSFTVTESPCWDTQEMGDIGNYMAARSSSGNGGSMLGSTIISSAAPCPMSWMRSWDDWFGVGWSGELMNRSALAAANLLARNWVTFAPQPSAKWNDMLPYTNGSNSGNDIQSSQHAANINNGTAPGRYTGKYLEQQASSCQQRGRYNADNEHQLGRCYANEGCDDNNIGLLSRHDDDIIGHLKMHFPALSGEKMMEYMKELMIRNGLTSLDGLSVRDVITGVAYLIVEKR</sequence>
<dbReference type="Proteomes" id="UP000887569">
    <property type="component" value="Unplaced"/>
</dbReference>
<accession>A0A914ZU85</accession>
<keyword evidence="1" id="KW-0175">Coiled coil</keyword>
<dbReference type="Gene3D" id="2.60.210.10">
    <property type="entry name" value="Apoptosis, Tumor Necrosis Factor Receptor Associated Protein 2, Chain A"/>
    <property type="match status" value="1"/>
</dbReference>
<dbReference type="AlphaFoldDB" id="A0A914ZU85"/>
<dbReference type="PROSITE" id="PS50144">
    <property type="entry name" value="MATH"/>
    <property type="match status" value="1"/>
</dbReference>
<evidence type="ECO:0000313" key="5">
    <source>
        <dbReference type="WBParaSite" id="PgB22_g042_t03"/>
    </source>
</evidence>
<reference evidence="5" key="1">
    <citation type="submission" date="2022-11" db="UniProtKB">
        <authorList>
            <consortium name="WormBaseParasite"/>
        </authorList>
    </citation>
    <scope>IDENTIFICATION</scope>
</reference>
<feature type="compositionally biased region" description="Polar residues" evidence="2">
    <location>
        <begin position="51"/>
        <end position="62"/>
    </location>
</feature>
<evidence type="ECO:0000256" key="1">
    <source>
        <dbReference type="SAM" id="Coils"/>
    </source>
</evidence>
<dbReference type="InterPro" id="IPR056872">
    <property type="entry name" value="TTC3/DZIP3-like_helical"/>
</dbReference>
<dbReference type="SMART" id="SM00061">
    <property type="entry name" value="MATH"/>
    <property type="match status" value="1"/>
</dbReference>
<name>A0A914ZU85_PARUN</name>
<proteinExistence type="predicted"/>
<dbReference type="Pfam" id="PF22486">
    <property type="entry name" value="MATH_2"/>
    <property type="match status" value="1"/>
</dbReference>
<evidence type="ECO:0000313" key="4">
    <source>
        <dbReference type="Proteomes" id="UP000887569"/>
    </source>
</evidence>
<keyword evidence="4" id="KW-1185">Reference proteome</keyword>
<dbReference type="Pfam" id="PF24525">
    <property type="entry name" value="TTC3"/>
    <property type="match status" value="1"/>
</dbReference>
<feature type="region of interest" description="Disordered" evidence="2">
    <location>
        <begin position="393"/>
        <end position="417"/>
    </location>
</feature>
<dbReference type="PANTHER" id="PTHR47022:SF1">
    <property type="entry name" value="BTB AND MATH DOMAIN-CONTAINING PROTEIN 36-RELATED"/>
    <property type="match status" value="1"/>
</dbReference>
<organism evidence="4 5">
    <name type="scientific">Parascaris univalens</name>
    <name type="common">Nematode worm</name>
    <dbReference type="NCBI Taxonomy" id="6257"/>
    <lineage>
        <taxon>Eukaryota</taxon>
        <taxon>Metazoa</taxon>
        <taxon>Ecdysozoa</taxon>
        <taxon>Nematoda</taxon>
        <taxon>Chromadorea</taxon>
        <taxon>Rhabditida</taxon>
        <taxon>Spirurina</taxon>
        <taxon>Ascaridomorpha</taxon>
        <taxon>Ascaridoidea</taxon>
        <taxon>Ascarididae</taxon>
        <taxon>Parascaris</taxon>
    </lineage>
</organism>
<dbReference type="SUPFAM" id="SSF49599">
    <property type="entry name" value="TRAF domain-like"/>
    <property type="match status" value="1"/>
</dbReference>
<feature type="domain" description="MATH" evidence="3">
    <location>
        <begin position="77"/>
        <end position="203"/>
    </location>
</feature>
<dbReference type="WBParaSite" id="PgB22_g042_t03">
    <property type="protein sequence ID" value="PgB22_g042_t03"/>
    <property type="gene ID" value="PgB22_g042"/>
</dbReference>
<evidence type="ECO:0000259" key="3">
    <source>
        <dbReference type="PROSITE" id="PS50144"/>
    </source>
</evidence>
<evidence type="ECO:0000256" key="2">
    <source>
        <dbReference type="SAM" id="MobiDB-lite"/>
    </source>
</evidence>
<dbReference type="InterPro" id="IPR002083">
    <property type="entry name" value="MATH/TRAF_dom"/>
</dbReference>
<feature type="region of interest" description="Disordered" evidence="2">
    <location>
        <begin position="36"/>
        <end position="63"/>
    </location>
</feature>
<dbReference type="InterPro" id="IPR008974">
    <property type="entry name" value="TRAF-like"/>
</dbReference>
<feature type="coiled-coil region" evidence="1">
    <location>
        <begin position="737"/>
        <end position="785"/>
    </location>
</feature>
<feature type="coiled-coil region" evidence="1">
    <location>
        <begin position="677"/>
        <end position="704"/>
    </location>
</feature>